<dbReference type="PANTHER" id="PTHR42698:SF1">
    <property type="entry name" value="GTPASE ERA, MITOCHONDRIAL"/>
    <property type="match status" value="1"/>
</dbReference>
<dbReference type="GO" id="GO:0005886">
    <property type="term" value="C:plasma membrane"/>
    <property type="evidence" value="ECO:0007669"/>
    <property type="project" value="UniProtKB-SubCell"/>
</dbReference>
<keyword evidence="6" id="KW-0699">rRNA-binding</keyword>
<keyword evidence="6" id="KW-0963">Cytoplasm</keyword>
<dbReference type="InterPro" id="IPR006073">
    <property type="entry name" value="GTP-bd"/>
</dbReference>
<dbReference type="SUPFAM" id="SSF52540">
    <property type="entry name" value="P-loop containing nucleoside triphosphate hydrolases"/>
    <property type="match status" value="1"/>
</dbReference>
<feature type="region of interest" description="G5" evidence="7">
    <location>
        <begin position="149"/>
        <end position="151"/>
    </location>
</feature>
<feature type="region of interest" description="G4" evidence="7">
    <location>
        <begin position="120"/>
        <end position="123"/>
    </location>
</feature>
<feature type="domain" description="KH type-2" evidence="9">
    <location>
        <begin position="202"/>
        <end position="280"/>
    </location>
</feature>
<dbReference type="EMBL" id="CP002606">
    <property type="protein sequence ID" value="AEA34582.1"/>
    <property type="molecule type" value="Genomic_DNA"/>
</dbReference>
<dbReference type="FunCoup" id="F2LUJ2">
    <property type="interactions" value="410"/>
</dbReference>
<keyword evidence="4 6" id="KW-0694">RNA-binding</keyword>
<comment type="subunit">
    <text evidence="6">Monomer.</text>
</comment>
<dbReference type="PRINTS" id="PR00326">
    <property type="entry name" value="GTP1OBG"/>
</dbReference>
<protein>
    <recommendedName>
        <fullName evidence="2 6">GTPase Era</fullName>
    </recommendedName>
</protein>
<dbReference type="Pfam" id="PF01926">
    <property type="entry name" value="MMR_HSR1"/>
    <property type="match status" value="1"/>
</dbReference>
<feature type="binding site" evidence="6">
    <location>
        <begin position="11"/>
        <end position="18"/>
    </location>
    <ligand>
        <name>GTP</name>
        <dbReference type="ChEBI" id="CHEBI:37565"/>
    </ligand>
</feature>
<dbReference type="Pfam" id="PF07650">
    <property type="entry name" value="KH_2"/>
    <property type="match status" value="1"/>
</dbReference>
<dbReference type="Gene3D" id="3.40.50.300">
    <property type="entry name" value="P-loop containing nucleotide triphosphate hydrolases"/>
    <property type="match status" value="1"/>
</dbReference>
<feature type="domain" description="Era-type G" evidence="10">
    <location>
        <begin position="3"/>
        <end position="171"/>
    </location>
</feature>
<keyword evidence="6" id="KW-1003">Cell membrane</keyword>
<evidence type="ECO:0000256" key="6">
    <source>
        <dbReference type="HAMAP-Rule" id="MF_00367"/>
    </source>
</evidence>
<reference evidence="12" key="2">
    <citation type="submission" date="2011-03" db="EMBL/GenBank/DDBJ databases">
        <title>The complete genome of Hippea maritima DSM 10411.</title>
        <authorList>
            <consortium name="US DOE Joint Genome Institute (JGI-PGF)"/>
            <person name="Lucas S."/>
            <person name="Copeland A."/>
            <person name="Lapidus A."/>
            <person name="Bruce D."/>
            <person name="Goodwin L."/>
            <person name="Pitluck S."/>
            <person name="Peters L."/>
            <person name="Kyrpides N."/>
            <person name="Mavromatis K."/>
            <person name="Pagani I."/>
            <person name="Ivanova N."/>
            <person name="Mikhailova N."/>
            <person name="Lu M."/>
            <person name="Detter J.C."/>
            <person name="Tapia R."/>
            <person name="Han C."/>
            <person name="Land M."/>
            <person name="Hauser L."/>
            <person name="Markowitz V."/>
            <person name="Cheng J.-F."/>
            <person name="Hugenholtz P."/>
            <person name="Woyke T."/>
            <person name="Wu D."/>
            <person name="Spring S."/>
            <person name="Schroeder M."/>
            <person name="Brambilla E."/>
            <person name="Klenk H.-P."/>
            <person name="Eisen J.A."/>
        </authorList>
    </citation>
    <scope>NUCLEOTIDE SEQUENCE [LARGE SCALE GENOMIC DNA]</scope>
    <source>
        <strain evidence="12">ATCC 700847 / DSM 10411 / MH2</strain>
    </source>
</reference>
<dbReference type="PANTHER" id="PTHR42698">
    <property type="entry name" value="GTPASE ERA"/>
    <property type="match status" value="1"/>
</dbReference>
<dbReference type="KEGG" id="hmr:Hipma_1632"/>
<accession>F2LUJ2</accession>
<dbReference type="InterPro" id="IPR004044">
    <property type="entry name" value="KH_dom_type_2"/>
</dbReference>
<dbReference type="InterPro" id="IPR030388">
    <property type="entry name" value="G_ERA_dom"/>
</dbReference>
<dbReference type="GO" id="GO:0043024">
    <property type="term" value="F:ribosomal small subunit binding"/>
    <property type="evidence" value="ECO:0007669"/>
    <property type="project" value="TreeGrafter"/>
</dbReference>
<dbReference type="CDD" id="cd04163">
    <property type="entry name" value="Era"/>
    <property type="match status" value="1"/>
</dbReference>
<keyword evidence="6" id="KW-0472">Membrane</keyword>
<dbReference type="InParanoid" id="F2LUJ2"/>
<dbReference type="NCBIfam" id="NF000908">
    <property type="entry name" value="PRK00089.1"/>
    <property type="match status" value="1"/>
</dbReference>
<dbReference type="HAMAP" id="MF_00367">
    <property type="entry name" value="GTPase_Era"/>
    <property type="match status" value="1"/>
</dbReference>
<feature type="binding site" evidence="6">
    <location>
        <begin position="58"/>
        <end position="62"/>
    </location>
    <ligand>
        <name>GTP</name>
        <dbReference type="ChEBI" id="CHEBI:37565"/>
    </ligand>
</feature>
<dbReference type="GO" id="GO:0003924">
    <property type="term" value="F:GTPase activity"/>
    <property type="evidence" value="ECO:0007669"/>
    <property type="project" value="UniProtKB-UniRule"/>
</dbReference>
<evidence type="ECO:0000256" key="4">
    <source>
        <dbReference type="ARBA" id="ARBA00022884"/>
    </source>
</evidence>
<dbReference type="InterPro" id="IPR015946">
    <property type="entry name" value="KH_dom-like_a/b"/>
</dbReference>
<evidence type="ECO:0000256" key="5">
    <source>
        <dbReference type="ARBA" id="ARBA00023134"/>
    </source>
</evidence>
<evidence type="ECO:0000256" key="8">
    <source>
        <dbReference type="RuleBase" id="RU003761"/>
    </source>
</evidence>
<feature type="region of interest" description="G3" evidence="7">
    <location>
        <begin position="58"/>
        <end position="61"/>
    </location>
</feature>
<keyword evidence="12" id="KW-1185">Reference proteome</keyword>
<evidence type="ECO:0000313" key="12">
    <source>
        <dbReference type="Proteomes" id="UP000008139"/>
    </source>
</evidence>
<dbReference type="Proteomes" id="UP000008139">
    <property type="component" value="Chromosome"/>
</dbReference>
<dbReference type="InterPro" id="IPR005225">
    <property type="entry name" value="Small_GTP-bd"/>
</dbReference>
<dbReference type="STRING" id="760142.Hipma_1632"/>
<sequence>MFKSGFVAMIGKPNVGKSTLLNLLIGEKIAIVSPKPQATRKSVRGILNGKDYQIIFIDTPGVHESEKKLNQVMKKYIDEALEDFDLAVVITDNHGEIDEVLAEYLSKIKEKSKKAILIVNKTDLMNKEQIEQIKSEFTSKANFEKIIETSLIGSPDAKEKILEAILELLPEGPKYYEDDIISTETERFIIAEIIREKVMNNVSKEIPYHIAVTVEEMKYRQEKELYYIKANIIVERRAHKMIIIGEGGKKIKEIGKQARQEIEAFLRTKVYLELWVKIKEHWTKKEALIKEYIDPRF</sequence>
<dbReference type="GO" id="GO:0000028">
    <property type="term" value="P:ribosomal small subunit assembly"/>
    <property type="evidence" value="ECO:0007669"/>
    <property type="project" value="TreeGrafter"/>
</dbReference>
<organism evidence="11 12">
    <name type="scientific">Hippea maritima (strain ATCC 700847 / DSM 10411 / MH2)</name>
    <dbReference type="NCBI Taxonomy" id="760142"/>
    <lineage>
        <taxon>Bacteria</taxon>
        <taxon>Pseudomonadati</taxon>
        <taxon>Campylobacterota</taxon>
        <taxon>Desulfurellia</taxon>
        <taxon>Desulfurellales</taxon>
        <taxon>Hippeaceae</taxon>
        <taxon>Hippea</taxon>
    </lineage>
</organism>
<dbReference type="NCBIfam" id="TIGR00436">
    <property type="entry name" value="era"/>
    <property type="match status" value="1"/>
</dbReference>
<evidence type="ECO:0000259" key="10">
    <source>
        <dbReference type="PROSITE" id="PS51713"/>
    </source>
</evidence>
<dbReference type="HOGENOM" id="CLU_038009_1_0_7"/>
<dbReference type="InterPro" id="IPR005662">
    <property type="entry name" value="GTPase_Era-like"/>
</dbReference>
<dbReference type="eggNOG" id="COG1159">
    <property type="taxonomic scope" value="Bacteria"/>
</dbReference>
<dbReference type="GO" id="GO:0070181">
    <property type="term" value="F:small ribosomal subunit rRNA binding"/>
    <property type="evidence" value="ECO:0007669"/>
    <property type="project" value="UniProtKB-UniRule"/>
</dbReference>
<dbReference type="Gene3D" id="3.30.300.20">
    <property type="match status" value="1"/>
</dbReference>
<comment type="function">
    <text evidence="6">An essential GTPase that binds both GDP and GTP, with rapid nucleotide exchange. Plays a role in 16S rRNA processing and 30S ribosomal subunit biogenesis and possibly also in cell cycle regulation and energy metabolism.</text>
</comment>
<feature type="region of interest" description="G1" evidence="7">
    <location>
        <begin position="11"/>
        <end position="18"/>
    </location>
</feature>
<dbReference type="PROSITE" id="PS50823">
    <property type="entry name" value="KH_TYPE_2"/>
    <property type="match status" value="1"/>
</dbReference>
<evidence type="ECO:0000256" key="2">
    <source>
        <dbReference type="ARBA" id="ARBA00020484"/>
    </source>
</evidence>
<feature type="region of interest" description="G2" evidence="7">
    <location>
        <begin position="37"/>
        <end position="41"/>
    </location>
</feature>
<dbReference type="GO" id="GO:0005829">
    <property type="term" value="C:cytosol"/>
    <property type="evidence" value="ECO:0007669"/>
    <property type="project" value="TreeGrafter"/>
</dbReference>
<reference evidence="11 12" key="1">
    <citation type="journal article" date="2011" name="Stand. Genomic Sci.">
        <title>Complete genome sequence of the thermophilic sulfur-reducer Hippea maritima type strain (MH(2)).</title>
        <authorList>
            <person name="Huntemann M."/>
            <person name="Lu M."/>
            <person name="Nolan M."/>
            <person name="Lapidus A."/>
            <person name="Lucas S."/>
            <person name="Hammon N."/>
            <person name="Deshpande S."/>
            <person name="Cheng J.F."/>
            <person name="Tapia R."/>
            <person name="Han C."/>
            <person name="Goodwin L."/>
            <person name="Pitluck S."/>
            <person name="Liolios K."/>
            <person name="Pagani I."/>
            <person name="Ivanova N."/>
            <person name="Ovchinikova G."/>
            <person name="Pati A."/>
            <person name="Chen A."/>
            <person name="Palaniappan K."/>
            <person name="Land M."/>
            <person name="Hauser L."/>
            <person name="Jeffries C.D."/>
            <person name="Detter J.C."/>
            <person name="Brambilla E.M."/>
            <person name="Rohde M."/>
            <person name="Spring S."/>
            <person name="Goker M."/>
            <person name="Woyke T."/>
            <person name="Bristow J."/>
            <person name="Eisen J.A."/>
            <person name="Markowitz V."/>
            <person name="Hugenholtz P."/>
            <person name="Kyrpides N.C."/>
            <person name="Klenk H.P."/>
            <person name="Mavromatis K."/>
        </authorList>
    </citation>
    <scope>NUCLEOTIDE SEQUENCE [LARGE SCALE GENOMIC DNA]</scope>
    <source>
        <strain evidence="12">ATCC 700847 / DSM 10411 / MH2</strain>
    </source>
</reference>
<dbReference type="NCBIfam" id="TIGR00231">
    <property type="entry name" value="small_GTP"/>
    <property type="match status" value="1"/>
</dbReference>
<keyword evidence="5 6" id="KW-0342">GTP-binding</keyword>
<dbReference type="GO" id="GO:0005525">
    <property type="term" value="F:GTP binding"/>
    <property type="evidence" value="ECO:0007669"/>
    <property type="project" value="UniProtKB-UniRule"/>
</dbReference>
<dbReference type="InterPro" id="IPR027417">
    <property type="entry name" value="P-loop_NTPase"/>
</dbReference>
<name>F2LUJ2_HIPMA</name>
<proteinExistence type="inferred from homology"/>
<evidence type="ECO:0000256" key="7">
    <source>
        <dbReference type="PROSITE-ProRule" id="PRU01050"/>
    </source>
</evidence>
<evidence type="ECO:0000259" key="9">
    <source>
        <dbReference type="PROSITE" id="PS50823"/>
    </source>
</evidence>
<keyword evidence="6" id="KW-0690">Ribosome biogenesis</keyword>
<keyword evidence="3 6" id="KW-0547">Nucleotide-binding</keyword>
<evidence type="ECO:0000256" key="3">
    <source>
        <dbReference type="ARBA" id="ARBA00022741"/>
    </source>
</evidence>
<evidence type="ECO:0000256" key="1">
    <source>
        <dbReference type="ARBA" id="ARBA00007921"/>
    </source>
</evidence>
<dbReference type="CDD" id="cd22534">
    <property type="entry name" value="KH-II_Era"/>
    <property type="match status" value="1"/>
</dbReference>
<keyword evidence="6" id="KW-0997">Cell inner membrane</keyword>
<evidence type="ECO:0000313" key="11">
    <source>
        <dbReference type="EMBL" id="AEA34582.1"/>
    </source>
</evidence>
<gene>
    <name evidence="6" type="primary">era</name>
    <name evidence="11" type="ordered locus">Hipma_1632</name>
</gene>
<feature type="binding site" evidence="6">
    <location>
        <begin position="120"/>
        <end position="123"/>
    </location>
    <ligand>
        <name>GTP</name>
        <dbReference type="ChEBI" id="CHEBI:37565"/>
    </ligand>
</feature>
<comment type="subcellular location">
    <subcellularLocation>
        <location evidence="6">Cytoplasm</location>
    </subcellularLocation>
    <subcellularLocation>
        <location evidence="6">Cell inner membrane</location>
        <topology evidence="6">Peripheral membrane protein</topology>
    </subcellularLocation>
</comment>
<comment type="similarity">
    <text evidence="1 6 7 8">Belongs to the TRAFAC class TrmE-Era-EngA-EngB-Septin-like GTPase superfamily. Era GTPase family.</text>
</comment>
<dbReference type="AlphaFoldDB" id="F2LUJ2"/>
<dbReference type="PROSITE" id="PS51713">
    <property type="entry name" value="G_ERA"/>
    <property type="match status" value="1"/>
</dbReference>